<feature type="region of interest" description="Disordered" evidence="7">
    <location>
        <begin position="113"/>
        <end position="154"/>
    </location>
</feature>
<protein>
    <recommendedName>
        <fullName evidence="8">RWP-RK domain-containing protein</fullName>
    </recommendedName>
</protein>
<evidence type="ECO:0000256" key="7">
    <source>
        <dbReference type="SAM" id="MobiDB-lite"/>
    </source>
</evidence>
<dbReference type="PANTHER" id="PTHR46373:SF2">
    <property type="entry name" value="RWP-RK DOMAIN-CONTAINING PROTEIN"/>
    <property type="match status" value="1"/>
</dbReference>
<evidence type="ECO:0000256" key="3">
    <source>
        <dbReference type="ARBA" id="ARBA00023054"/>
    </source>
</evidence>
<gene>
    <name evidence="9" type="ORF">PBS001_LOCUS4314</name>
</gene>
<keyword evidence="10" id="KW-1185">Reference proteome</keyword>
<sequence>MALYERKAKALLQLFCEFYPLHHKILATVGVAEAYFEDERLLVNQTRSVDLKSSKHFDSTNNNDEVEVLRISQICRLKWPYHQLSCAPAPYQRVLSPLSVTCMTASWGHYPPSSHAGSSSESEYDKQAFNNEENDEDEEESTASDSEAEDFNRGTRRRQRIHFNVERLQTVYHLPLKTAAERLGICEAALKRICRRNLIQKWPYRQLSSVRRRITELNDRRVGIIGQRGVGKPGNDTLCEFQDHLPSVTPEQFNIKLQQLQEEQDQIIRLAHQPRRLAKSVQSSMTISCQQYPKRLQSEKRLIVDEALRDHVMGVQSTIADLPPLDLSRVDRDFPLLFLANVCESVRAYQ</sequence>
<feature type="domain" description="RWP-RK" evidence="8">
    <location>
        <begin position="146"/>
        <end position="230"/>
    </location>
</feature>
<evidence type="ECO:0000313" key="10">
    <source>
        <dbReference type="Proteomes" id="UP001158986"/>
    </source>
</evidence>
<organism evidence="9 10">
    <name type="scientific">Peronospora belbahrii</name>
    <dbReference type="NCBI Taxonomy" id="622444"/>
    <lineage>
        <taxon>Eukaryota</taxon>
        <taxon>Sar</taxon>
        <taxon>Stramenopiles</taxon>
        <taxon>Oomycota</taxon>
        <taxon>Peronosporomycetes</taxon>
        <taxon>Peronosporales</taxon>
        <taxon>Peronosporaceae</taxon>
        <taxon>Peronospora</taxon>
    </lineage>
</organism>
<evidence type="ECO:0000259" key="8">
    <source>
        <dbReference type="PROSITE" id="PS51519"/>
    </source>
</evidence>
<name>A0ABN8CY20_9STRA</name>
<evidence type="ECO:0000256" key="5">
    <source>
        <dbReference type="ARBA" id="ARBA00023163"/>
    </source>
</evidence>
<comment type="function">
    <text evidence="1">Putative transcription factor.</text>
</comment>
<dbReference type="PANTHER" id="PTHR46373">
    <property type="entry name" value="PROTEIN RKD4"/>
    <property type="match status" value="1"/>
</dbReference>
<dbReference type="Pfam" id="PF02042">
    <property type="entry name" value="RWP-RK"/>
    <property type="match status" value="1"/>
</dbReference>
<comment type="caution">
    <text evidence="9">The sequence shown here is derived from an EMBL/GenBank/DDBJ whole genome shotgun (WGS) entry which is preliminary data.</text>
</comment>
<evidence type="ECO:0000256" key="2">
    <source>
        <dbReference type="ARBA" id="ARBA00023015"/>
    </source>
</evidence>
<evidence type="ECO:0000313" key="9">
    <source>
        <dbReference type="EMBL" id="CAH0517720.1"/>
    </source>
</evidence>
<evidence type="ECO:0000256" key="4">
    <source>
        <dbReference type="ARBA" id="ARBA00023125"/>
    </source>
</evidence>
<dbReference type="Proteomes" id="UP001158986">
    <property type="component" value="Unassembled WGS sequence"/>
</dbReference>
<dbReference type="InterPro" id="IPR003035">
    <property type="entry name" value="RWP-RK_dom"/>
</dbReference>
<evidence type="ECO:0000256" key="6">
    <source>
        <dbReference type="ARBA" id="ARBA00023242"/>
    </source>
</evidence>
<keyword evidence="6" id="KW-0539">Nucleus</keyword>
<keyword evidence="4" id="KW-0238">DNA-binding</keyword>
<keyword evidence="2" id="KW-0805">Transcription regulation</keyword>
<accession>A0ABN8CY20</accession>
<keyword evidence="5" id="KW-0804">Transcription</keyword>
<dbReference type="PROSITE" id="PS51519">
    <property type="entry name" value="RWP_RK"/>
    <property type="match status" value="1"/>
</dbReference>
<feature type="compositionally biased region" description="Acidic residues" evidence="7">
    <location>
        <begin position="132"/>
        <end position="149"/>
    </location>
</feature>
<keyword evidence="3" id="KW-0175">Coiled coil</keyword>
<dbReference type="InterPro" id="IPR044607">
    <property type="entry name" value="RKD-like"/>
</dbReference>
<reference evidence="9 10" key="1">
    <citation type="submission" date="2021-11" db="EMBL/GenBank/DDBJ databases">
        <authorList>
            <person name="Islam A."/>
            <person name="Islam S."/>
            <person name="Flora M.S."/>
            <person name="Rahman M."/>
            <person name="Ziaur R.M."/>
            <person name="Epstein J.H."/>
            <person name="Hassan M."/>
            <person name="Klassen M."/>
            <person name="Woodard K."/>
            <person name="Webb A."/>
            <person name="Webby R.J."/>
            <person name="El Zowalaty M.E."/>
        </authorList>
    </citation>
    <scope>NUCLEOTIDE SEQUENCE [LARGE SCALE GENOMIC DNA]</scope>
    <source>
        <strain evidence="9">Pbs1</strain>
    </source>
</reference>
<dbReference type="EMBL" id="CAKLCB010000250">
    <property type="protein sequence ID" value="CAH0517720.1"/>
    <property type="molecule type" value="Genomic_DNA"/>
</dbReference>
<evidence type="ECO:0000256" key="1">
    <source>
        <dbReference type="ARBA" id="ARBA00004049"/>
    </source>
</evidence>
<proteinExistence type="predicted"/>